<evidence type="ECO:0000313" key="1">
    <source>
        <dbReference type="EMBL" id="MDL2401254.1"/>
    </source>
</evidence>
<comment type="caution">
    <text evidence="1">The sequence shown here is derived from an EMBL/GenBank/DDBJ whole genome shotgun (WGS) entry which is preliminary data.</text>
</comment>
<dbReference type="Proteomes" id="UP001172645">
    <property type="component" value="Unassembled WGS sequence"/>
</dbReference>
<keyword evidence="2" id="KW-1185">Reference proteome</keyword>
<dbReference type="EMBL" id="JARFYM010000017">
    <property type="protein sequence ID" value="MDL2401254.1"/>
    <property type="molecule type" value="Genomic_DNA"/>
</dbReference>
<gene>
    <name evidence="1" type="ORF">PY649_20315</name>
</gene>
<reference evidence="1" key="1">
    <citation type="submission" date="2023-06" db="EMBL/GenBank/DDBJ databases">
        <title>Phylogenetic Diversity of Rhizobium strains.</title>
        <authorList>
            <person name="Moura F.T."/>
            <person name="Helene L.C.F."/>
            <person name="Hungria M."/>
        </authorList>
    </citation>
    <scope>NUCLEOTIDE SEQUENCE</scope>
    <source>
        <strain evidence="1">CCGE526</strain>
    </source>
</reference>
<sequence length="194" mass="21359">METSYAPIRTMEPAIIDRLRLAFPSKTFKIDRVPQNMTLTEFDSVTKTTPFIGLAWVGMRTDPDAGRRLKGQMLWRLVLIYKSSRALIGRFKGDALDIGLDAMADVATIMLHGVTFPGIGACRVTAANSIVADGFAADDIVLAQVDFEIAFTANVNDLKLEQLEDFRTLGMTWTFADDPDAPTVSAEINIPQTE</sequence>
<dbReference type="RefSeq" id="WP_285870446.1">
    <property type="nucleotide sequence ID" value="NZ_JARFYM010000017.1"/>
</dbReference>
<name>A0ABT7K278_9HYPH</name>
<protein>
    <recommendedName>
        <fullName evidence="3">DUF1834 family protein</fullName>
    </recommendedName>
</protein>
<proteinExistence type="predicted"/>
<organism evidence="1 2">
    <name type="scientific">Rhizobium mayense</name>
    <dbReference type="NCBI Taxonomy" id="1312184"/>
    <lineage>
        <taxon>Bacteria</taxon>
        <taxon>Pseudomonadati</taxon>
        <taxon>Pseudomonadota</taxon>
        <taxon>Alphaproteobacteria</taxon>
        <taxon>Hyphomicrobiales</taxon>
        <taxon>Rhizobiaceae</taxon>
        <taxon>Rhizobium/Agrobacterium group</taxon>
        <taxon>Rhizobium</taxon>
    </lineage>
</organism>
<evidence type="ECO:0000313" key="2">
    <source>
        <dbReference type="Proteomes" id="UP001172645"/>
    </source>
</evidence>
<evidence type="ECO:0008006" key="3">
    <source>
        <dbReference type="Google" id="ProtNLM"/>
    </source>
</evidence>
<accession>A0ABT7K278</accession>